<protein>
    <recommendedName>
        <fullName evidence="3">histidine kinase</fullName>
        <ecNumber evidence="3">2.7.13.3</ecNumber>
    </recommendedName>
</protein>
<dbReference type="SUPFAM" id="SSF55890">
    <property type="entry name" value="Sporulation response regulatory protein Spo0B"/>
    <property type="match status" value="1"/>
</dbReference>
<dbReference type="InterPro" id="IPR039506">
    <property type="entry name" value="SPOB_a"/>
</dbReference>
<proteinExistence type="predicted"/>
<dbReference type="Gene3D" id="3.30.565.10">
    <property type="entry name" value="Histidine kinase-like ATPase, C-terminal domain"/>
    <property type="match status" value="1"/>
</dbReference>
<keyword evidence="6" id="KW-0808">Transferase</keyword>
<feature type="domain" description="Histidine kinase" evidence="15">
    <location>
        <begin position="443"/>
        <end position="556"/>
    </location>
</feature>
<dbReference type="GO" id="GO:0005524">
    <property type="term" value="F:ATP binding"/>
    <property type="evidence" value="ECO:0007669"/>
    <property type="project" value="UniProtKB-KW"/>
</dbReference>
<dbReference type="AlphaFoldDB" id="A0AAJ1S1B0"/>
<evidence type="ECO:0000256" key="8">
    <source>
        <dbReference type="ARBA" id="ARBA00022741"/>
    </source>
</evidence>
<dbReference type="Pfam" id="PF02518">
    <property type="entry name" value="HATPase_c"/>
    <property type="match status" value="1"/>
</dbReference>
<evidence type="ECO:0000256" key="2">
    <source>
        <dbReference type="ARBA" id="ARBA00004651"/>
    </source>
</evidence>
<evidence type="ECO:0000256" key="1">
    <source>
        <dbReference type="ARBA" id="ARBA00000085"/>
    </source>
</evidence>
<keyword evidence="8" id="KW-0547">Nucleotide-binding</keyword>
<evidence type="ECO:0000256" key="9">
    <source>
        <dbReference type="ARBA" id="ARBA00022777"/>
    </source>
</evidence>
<evidence type="ECO:0000256" key="6">
    <source>
        <dbReference type="ARBA" id="ARBA00022679"/>
    </source>
</evidence>
<sequence>MPTRGRIDLRLASRVLLLQLVVVTLTLIVAFVLFAEFNRHRLDLQYGVHAMDIARVVASSPTVVNNIGRYEDIPLTPTVTAPPALTNELATGPLQTVASRVEQRTHVLFVVITNTQGIRLAHPHREELGLRVSTDPSKALSGQEEVVHQSGTLGRSIVAKVPVVEPGTNRVLGMVSVGISTKEFDEQFSQNLRVLAPLGGAALLIGVVGSVALARRWRGMTLGLRPAELAELVRTQAAVLHGIGEGVLAADETGSITFVNDEACRLLEIGTDLGGRIDEIGLTPRILDVFQAADSTPALATVGQRIVVVSARKVQREGRPLGTVLVVRDRTDVESLTRQLDAVQVMSTALRAQRHEFANRLHLLNGLLHTGHVEEGLQYLEELLGSGPLGTALPGIDSIRDNHLQAFLGAKAAAAREAGVTLKIGENTWVSGRLELPVDVTTVVGNLLDNAIDAARTGADPTKEVEIELLQEGSTLHVTVADSGDGVAPGFVEELFTEGTSTKPDSGIPGGRGIGLALSRQISRALGGELRLSSPGNPAARGLVGAEFIARLPGVMTEEEQWVEQT</sequence>
<keyword evidence="10 16" id="KW-0067">ATP-binding</keyword>
<feature type="transmembrane region" description="Helical" evidence="14">
    <location>
        <begin position="12"/>
        <end position="35"/>
    </location>
</feature>
<evidence type="ECO:0000256" key="5">
    <source>
        <dbReference type="ARBA" id="ARBA00022553"/>
    </source>
</evidence>
<dbReference type="InterPro" id="IPR029151">
    <property type="entry name" value="Sensor-like_sf"/>
</dbReference>
<dbReference type="Pfam" id="PF17203">
    <property type="entry name" value="sCache_3_2"/>
    <property type="match status" value="1"/>
</dbReference>
<keyword evidence="5" id="KW-0597">Phosphoprotein</keyword>
<dbReference type="InterPro" id="IPR016120">
    <property type="entry name" value="Sig_transdc_His_kin_SpoOB"/>
</dbReference>
<evidence type="ECO:0000256" key="3">
    <source>
        <dbReference type="ARBA" id="ARBA00012438"/>
    </source>
</evidence>
<dbReference type="InterPro" id="IPR003594">
    <property type="entry name" value="HATPase_dom"/>
</dbReference>
<name>A0AAJ1S1B0_9MYCO</name>
<keyword evidence="12" id="KW-0902">Two-component regulatory system</keyword>
<keyword evidence="13 14" id="KW-0472">Membrane</keyword>
<dbReference type="EMBL" id="JAUFSA010000001">
    <property type="protein sequence ID" value="MDP7734707.1"/>
    <property type="molecule type" value="Genomic_DNA"/>
</dbReference>
<evidence type="ECO:0000256" key="13">
    <source>
        <dbReference type="ARBA" id="ARBA00023136"/>
    </source>
</evidence>
<dbReference type="GO" id="GO:0000155">
    <property type="term" value="F:phosphorelay sensor kinase activity"/>
    <property type="evidence" value="ECO:0007669"/>
    <property type="project" value="InterPro"/>
</dbReference>
<gene>
    <name evidence="16" type="ORF">QXL92_08125</name>
</gene>
<evidence type="ECO:0000256" key="11">
    <source>
        <dbReference type="ARBA" id="ARBA00022989"/>
    </source>
</evidence>
<dbReference type="Gene3D" id="1.10.287.130">
    <property type="match status" value="1"/>
</dbReference>
<dbReference type="SMART" id="SM00387">
    <property type="entry name" value="HATPase_c"/>
    <property type="match status" value="1"/>
</dbReference>
<dbReference type="PANTHER" id="PTHR43547">
    <property type="entry name" value="TWO-COMPONENT HISTIDINE KINASE"/>
    <property type="match status" value="1"/>
</dbReference>
<dbReference type="Gene3D" id="3.30.450.20">
    <property type="entry name" value="PAS domain"/>
    <property type="match status" value="2"/>
</dbReference>
<dbReference type="SUPFAM" id="SSF103190">
    <property type="entry name" value="Sensory domain-like"/>
    <property type="match status" value="1"/>
</dbReference>
<dbReference type="InterPro" id="IPR033463">
    <property type="entry name" value="sCache_3"/>
</dbReference>
<keyword evidence="7 14" id="KW-0812">Transmembrane</keyword>
<accession>A0AAJ1S1B0</accession>
<dbReference type="Pfam" id="PF14689">
    <property type="entry name" value="SPOB_a"/>
    <property type="match status" value="1"/>
</dbReference>
<dbReference type="Proteomes" id="UP001229081">
    <property type="component" value="Unassembled WGS sequence"/>
</dbReference>
<keyword evidence="11 14" id="KW-1133">Transmembrane helix</keyword>
<feature type="transmembrane region" description="Helical" evidence="14">
    <location>
        <begin position="194"/>
        <end position="214"/>
    </location>
</feature>
<dbReference type="PRINTS" id="PR00344">
    <property type="entry name" value="BCTRLSENSOR"/>
</dbReference>
<evidence type="ECO:0000313" key="17">
    <source>
        <dbReference type="Proteomes" id="UP001229081"/>
    </source>
</evidence>
<reference evidence="16" key="1">
    <citation type="submission" date="2023-06" db="EMBL/GenBank/DDBJ databases">
        <title>Identification of two novel mycobacterium reveal diversities and complexities of Mycobacterium gordonae clade.</title>
        <authorList>
            <person name="Matsumoto Y."/>
            <person name="Nakamura S."/>
            <person name="Motooka D."/>
            <person name="Fukushima K."/>
        </authorList>
    </citation>
    <scope>NUCLEOTIDE SEQUENCE</scope>
    <source>
        <strain evidence="16">TY812</strain>
    </source>
</reference>
<dbReference type="EC" id="2.7.13.3" evidence="3"/>
<evidence type="ECO:0000313" key="16">
    <source>
        <dbReference type="EMBL" id="MDP7734707.1"/>
    </source>
</evidence>
<dbReference type="PROSITE" id="PS50109">
    <property type="entry name" value="HIS_KIN"/>
    <property type="match status" value="1"/>
</dbReference>
<dbReference type="InterPro" id="IPR004358">
    <property type="entry name" value="Sig_transdc_His_kin-like_C"/>
</dbReference>
<comment type="catalytic activity">
    <reaction evidence="1">
        <text>ATP + protein L-histidine = ADP + protein N-phospho-L-histidine.</text>
        <dbReference type="EC" id="2.7.13.3"/>
    </reaction>
</comment>
<keyword evidence="9" id="KW-0418">Kinase</keyword>
<keyword evidence="4" id="KW-1003">Cell membrane</keyword>
<dbReference type="SUPFAM" id="SSF55874">
    <property type="entry name" value="ATPase domain of HSP90 chaperone/DNA topoisomerase II/histidine kinase"/>
    <property type="match status" value="1"/>
</dbReference>
<evidence type="ECO:0000256" key="10">
    <source>
        <dbReference type="ARBA" id="ARBA00022840"/>
    </source>
</evidence>
<comment type="caution">
    <text evidence="16">The sequence shown here is derived from an EMBL/GenBank/DDBJ whole genome shotgun (WGS) entry which is preliminary data.</text>
</comment>
<evidence type="ECO:0000256" key="12">
    <source>
        <dbReference type="ARBA" id="ARBA00023012"/>
    </source>
</evidence>
<dbReference type="PANTHER" id="PTHR43547:SF10">
    <property type="entry name" value="SENSOR HISTIDINE KINASE DCUS"/>
    <property type="match status" value="1"/>
</dbReference>
<dbReference type="InterPro" id="IPR036890">
    <property type="entry name" value="HATPase_C_sf"/>
</dbReference>
<dbReference type="RefSeq" id="WP_197519220.1">
    <property type="nucleotide sequence ID" value="NZ_JAUFSA010000001.1"/>
</dbReference>
<evidence type="ECO:0000259" key="15">
    <source>
        <dbReference type="PROSITE" id="PS50109"/>
    </source>
</evidence>
<dbReference type="InterPro" id="IPR005467">
    <property type="entry name" value="His_kinase_dom"/>
</dbReference>
<evidence type="ECO:0000256" key="14">
    <source>
        <dbReference type="SAM" id="Phobius"/>
    </source>
</evidence>
<dbReference type="GO" id="GO:0005886">
    <property type="term" value="C:plasma membrane"/>
    <property type="evidence" value="ECO:0007669"/>
    <property type="project" value="UniProtKB-SubCell"/>
</dbReference>
<evidence type="ECO:0000256" key="4">
    <source>
        <dbReference type="ARBA" id="ARBA00022475"/>
    </source>
</evidence>
<organism evidence="16 17">
    <name type="scientific">Mycobacterium paragordonae</name>
    <dbReference type="NCBI Taxonomy" id="1389713"/>
    <lineage>
        <taxon>Bacteria</taxon>
        <taxon>Bacillati</taxon>
        <taxon>Actinomycetota</taxon>
        <taxon>Actinomycetes</taxon>
        <taxon>Mycobacteriales</taxon>
        <taxon>Mycobacteriaceae</taxon>
        <taxon>Mycobacterium</taxon>
    </lineage>
</organism>
<comment type="subcellular location">
    <subcellularLocation>
        <location evidence="2">Cell membrane</location>
        <topology evidence="2">Multi-pass membrane protein</topology>
    </subcellularLocation>
</comment>
<evidence type="ECO:0000256" key="7">
    <source>
        <dbReference type="ARBA" id="ARBA00022692"/>
    </source>
</evidence>